<comment type="caution">
    <text evidence="3">The sequence shown here is derived from an EMBL/GenBank/DDBJ whole genome shotgun (WGS) entry which is preliminary data.</text>
</comment>
<feature type="transmembrane region" description="Helical" evidence="1">
    <location>
        <begin position="26"/>
        <end position="49"/>
    </location>
</feature>
<dbReference type="InterPro" id="IPR003675">
    <property type="entry name" value="Rce1/LyrA-like_dom"/>
</dbReference>
<feature type="transmembrane region" description="Helical" evidence="1">
    <location>
        <begin position="183"/>
        <end position="200"/>
    </location>
</feature>
<feature type="transmembrane region" description="Helical" evidence="1">
    <location>
        <begin position="117"/>
        <end position="134"/>
    </location>
</feature>
<evidence type="ECO:0000313" key="3">
    <source>
        <dbReference type="EMBL" id="OAM78868.1"/>
    </source>
</evidence>
<feature type="transmembrane region" description="Helical" evidence="1">
    <location>
        <begin position="55"/>
        <end position="73"/>
    </location>
</feature>
<keyword evidence="1" id="KW-0472">Membrane</keyword>
<feature type="transmembrane region" description="Helical" evidence="1">
    <location>
        <begin position="207"/>
        <end position="226"/>
    </location>
</feature>
<dbReference type="GO" id="GO:0080120">
    <property type="term" value="P:CAAX-box protein maturation"/>
    <property type="evidence" value="ECO:0007669"/>
    <property type="project" value="UniProtKB-ARBA"/>
</dbReference>
<organism evidence="3 4">
    <name type="scientific">Devosia elaeis</name>
    <dbReference type="NCBI Taxonomy" id="1770058"/>
    <lineage>
        <taxon>Bacteria</taxon>
        <taxon>Pseudomonadati</taxon>
        <taxon>Pseudomonadota</taxon>
        <taxon>Alphaproteobacteria</taxon>
        <taxon>Hyphomicrobiales</taxon>
        <taxon>Devosiaceae</taxon>
        <taxon>Devosia</taxon>
    </lineage>
</organism>
<sequence length="233" mass="25659">MVDAATSSPEAEPAEAGAPTLLRRQIALVVHAGLLIAALSWLVPTLAAWDPRAGYFFSLTFYWLFFCLPVIGWHALPANSGQLFSERLPWRDWWIIPLLLAQVGVVAILIFAPNTTFFTSGGMWLAILIASINGPLEETAWRGGFLGTFRNRPLLGYVLGCALFTAWHIPLVLGAGLSFEGGWSMLLGGTALLGLFWAWIVWRSGSIFYVSIAHTLTNIFLFWVFFDRNGLAA</sequence>
<evidence type="ECO:0000259" key="2">
    <source>
        <dbReference type="Pfam" id="PF02517"/>
    </source>
</evidence>
<name>A0A178I3Y8_9HYPH</name>
<dbReference type="RefSeq" id="WP_067452734.1">
    <property type="nucleotide sequence ID" value="NZ_LVVY01000066.1"/>
</dbReference>
<reference evidence="3 4" key="1">
    <citation type="submission" date="2016-03" db="EMBL/GenBank/DDBJ databases">
        <title>Genome sequencing of Devosia sp. S37.</title>
        <authorList>
            <person name="Mohd Nor M."/>
        </authorList>
    </citation>
    <scope>NUCLEOTIDE SEQUENCE [LARGE SCALE GENOMIC DNA]</scope>
    <source>
        <strain evidence="3 4">S37</strain>
    </source>
</reference>
<dbReference type="Proteomes" id="UP000078389">
    <property type="component" value="Unassembled WGS sequence"/>
</dbReference>
<protein>
    <recommendedName>
        <fullName evidence="2">CAAX prenyl protease 2/Lysostaphin resistance protein A-like domain-containing protein</fullName>
    </recommendedName>
</protein>
<feature type="transmembrane region" description="Helical" evidence="1">
    <location>
        <begin position="93"/>
        <end position="111"/>
    </location>
</feature>
<dbReference type="Pfam" id="PF02517">
    <property type="entry name" value="Rce1-like"/>
    <property type="match status" value="1"/>
</dbReference>
<feature type="domain" description="CAAX prenyl protease 2/Lysostaphin resistance protein A-like" evidence="2">
    <location>
        <begin position="122"/>
        <end position="220"/>
    </location>
</feature>
<keyword evidence="1" id="KW-1133">Transmembrane helix</keyword>
<feature type="transmembrane region" description="Helical" evidence="1">
    <location>
        <begin position="154"/>
        <end position="177"/>
    </location>
</feature>
<dbReference type="AlphaFoldDB" id="A0A178I3Y8"/>
<dbReference type="OrthoDB" id="8754470at2"/>
<accession>A0A178I3Y8</accession>
<proteinExistence type="predicted"/>
<dbReference type="GO" id="GO:0004175">
    <property type="term" value="F:endopeptidase activity"/>
    <property type="evidence" value="ECO:0007669"/>
    <property type="project" value="UniProtKB-ARBA"/>
</dbReference>
<gene>
    <name evidence="3" type="ORF">A3840_04835</name>
</gene>
<keyword evidence="1" id="KW-0812">Transmembrane</keyword>
<evidence type="ECO:0000256" key="1">
    <source>
        <dbReference type="SAM" id="Phobius"/>
    </source>
</evidence>
<evidence type="ECO:0000313" key="4">
    <source>
        <dbReference type="Proteomes" id="UP000078389"/>
    </source>
</evidence>
<dbReference type="EMBL" id="LVVY01000066">
    <property type="protein sequence ID" value="OAM78868.1"/>
    <property type="molecule type" value="Genomic_DNA"/>
</dbReference>
<keyword evidence="4" id="KW-1185">Reference proteome</keyword>
<dbReference type="STRING" id="1770058.A3840_04835"/>